<dbReference type="GO" id="GO:0000976">
    <property type="term" value="F:transcription cis-regulatory region binding"/>
    <property type="evidence" value="ECO:0007669"/>
    <property type="project" value="TreeGrafter"/>
</dbReference>
<dbReference type="SUPFAM" id="SSF48498">
    <property type="entry name" value="Tetracyclin repressor-like, C-terminal domain"/>
    <property type="match status" value="1"/>
</dbReference>
<keyword evidence="1" id="KW-0175">Coiled coil</keyword>
<evidence type="ECO:0000313" key="5">
    <source>
        <dbReference type="EMBL" id="MBK1787420.1"/>
    </source>
</evidence>
<keyword evidence="6" id="KW-1185">Reference proteome</keyword>
<accession>A0A934V7N3</accession>
<organism evidence="5 6">
    <name type="scientific">Prauserella cavernicola</name>
    <dbReference type="NCBI Taxonomy" id="2800127"/>
    <lineage>
        <taxon>Bacteria</taxon>
        <taxon>Bacillati</taxon>
        <taxon>Actinomycetota</taxon>
        <taxon>Actinomycetes</taxon>
        <taxon>Pseudonocardiales</taxon>
        <taxon>Pseudonocardiaceae</taxon>
        <taxon>Prauserella</taxon>
    </lineage>
</organism>
<dbReference type="InterPro" id="IPR041490">
    <property type="entry name" value="KstR2_TetR_C"/>
</dbReference>
<comment type="caution">
    <text evidence="5">The sequence shown here is derived from an EMBL/GenBank/DDBJ whole genome shotgun (WGS) entry which is preliminary data.</text>
</comment>
<dbReference type="EMBL" id="JAENJH010000006">
    <property type="protein sequence ID" value="MBK1787420.1"/>
    <property type="molecule type" value="Genomic_DNA"/>
</dbReference>
<protein>
    <submittedName>
        <fullName evidence="5">TetR family transcriptional regulator</fullName>
    </submittedName>
</protein>
<evidence type="ECO:0000259" key="4">
    <source>
        <dbReference type="PROSITE" id="PS50977"/>
    </source>
</evidence>
<dbReference type="PROSITE" id="PS50977">
    <property type="entry name" value="HTH_TETR_2"/>
    <property type="match status" value="1"/>
</dbReference>
<dbReference type="RefSeq" id="WP_200322001.1">
    <property type="nucleotide sequence ID" value="NZ_JAENJH010000006.1"/>
</dbReference>
<dbReference type="PRINTS" id="PR00455">
    <property type="entry name" value="HTHTETR"/>
</dbReference>
<dbReference type="Gene3D" id="1.10.10.60">
    <property type="entry name" value="Homeodomain-like"/>
    <property type="match status" value="1"/>
</dbReference>
<dbReference type="Gene3D" id="1.10.357.10">
    <property type="entry name" value="Tetracycline Repressor, domain 2"/>
    <property type="match status" value="1"/>
</dbReference>
<dbReference type="AlphaFoldDB" id="A0A934V7N3"/>
<dbReference type="PANTHER" id="PTHR30055:SF183">
    <property type="entry name" value="NUCLEOID OCCLUSION FACTOR SLMA"/>
    <property type="match status" value="1"/>
</dbReference>
<evidence type="ECO:0000256" key="1">
    <source>
        <dbReference type="ARBA" id="ARBA00023054"/>
    </source>
</evidence>
<dbReference type="Pfam" id="PF17932">
    <property type="entry name" value="TetR_C_24"/>
    <property type="match status" value="1"/>
</dbReference>
<feature type="DNA-binding region" description="H-T-H motif" evidence="3">
    <location>
        <begin position="37"/>
        <end position="56"/>
    </location>
</feature>
<feature type="domain" description="HTH tetR-type" evidence="4">
    <location>
        <begin position="14"/>
        <end position="74"/>
    </location>
</feature>
<sequence>MSIEALTEADDGPRSKRPAILAAAVECFGEVGYEATKWSEVADRVGIGQTALYHYFESKAHCLLTIMRLGLRNSDVAFRAATAEAPDALGALRSAVSAAYALSPQEVHQNRILQANIALLANKRASAREEAERQACRELVARIEHNWTVLLERGMAAGEFPRHDSVIMARSLLGLIVSVWRWYRPDGSLELDGISEFIADCCLRMVAGTQPAQR</sequence>
<dbReference type="InterPro" id="IPR050109">
    <property type="entry name" value="HTH-type_TetR-like_transc_reg"/>
</dbReference>
<dbReference type="Pfam" id="PF00440">
    <property type="entry name" value="TetR_N"/>
    <property type="match status" value="1"/>
</dbReference>
<keyword evidence="2 3" id="KW-0238">DNA-binding</keyword>
<proteinExistence type="predicted"/>
<evidence type="ECO:0000313" key="6">
    <source>
        <dbReference type="Proteomes" id="UP000635245"/>
    </source>
</evidence>
<evidence type="ECO:0000256" key="2">
    <source>
        <dbReference type="ARBA" id="ARBA00023125"/>
    </source>
</evidence>
<dbReference type="GO" id="GO:0003700">
    <property type="term" value="F:DNA-binding transcription factor activity"/>
    <property type="evidence" value="ECO:0007669"/>
    <property type="project" value="TreeGrafter"/>
</dbReference>
<reference evidence="5" key="1">
    <citation type="submission" date="2020-12" db="EMBL/GenBank/DDBJ databases">
        <title>Prauserella sp. ASG 168, a novel actinomycete isolated from cave rock.</title>
        <authorList>
            <person name="Suriyachadkun C."/>
        </authorList>
    </citation>
    <scope>NUCLEOTIDE SEQUENCE</scope>
    <source>
        <strain evidence="5">ASG 168</strain>
    </source>
</reference>
<dbReference type="InterPro" id="IPR001647">
    <property type="entry name" value="HTH_TetR"/>
</dbReference>
<name>A0A934V7N3_9PSEU</name>
<dbReference type="SUPFAM" id="SSF46689">
    <property type="entry name" value="Homeodomain-like"/>
    <property type="match status" value="1"/>
</dbReference>
<dbReference type="InterPro" id="IPR036271">
    <property type="entry name" value="Tet_transcr_reg_TetR-rel_C_sf"/>
</dbReference>
<dbReference type="InterPro" id="IPR009057">
    <property type="entry name" value="Homeodomain-like_sf"/>
</dbReference>
<evidence type="ECO:0000256" key="3">
    <source>
        <dbReference type="PROSITE-ProRule" id="PRU00335"/>
    </source>
</evidence>
<gene>
    <name evidence="5" type="ORF">JHE00_24110</name>
</gene>
<dbReference type="PANTHER" id="PTHR30055">
    <property type="entry name" value="HTH-TYPE TRANSCRIPTIONAL REGULATOR RUTR"/>
    <property type="match status" value="1"/>
</dbReference>
<dbReference type="Proteomes" id="UP000635245">
    <property type="component" value="Unassembled WGS sequence"/>
</dbReference>